<protein>
    <recommendedName>
        <fullName evidence="5">Response regulatory domain-containing protein</fullName>
    </recommendedName>
</protein>
<keyword evidence="1" id="KW-0597">Phosphoprotein</keyword>
<gene>
    <name evidence="4" type="ORF">LCGC14_2685820</name>
</gene>
<dbReference type="GO" id="GO:0000155">
    <property type="term" value="F:phosphorelay sensor kinase activity"/>
    <property type="evidence" value="ECO:0007669"/>
    <property type="project" value="TreeGrafter"/>
</dbReference>
<dbReference type="InterPro" id="IPR004358">
    <property type="entry name" value="Sig_transdc_His_kin-like_C"/>
</dbReference>
<evidence type="ECO:0008006" key="5">
    <source>
        <dbReference type="Google" id="ProtNLM"/>
    </source>
</evidence>
<evidence type="ECO:0000259" key="3">
    <source>
        <dbReference type="PROSITE" id="PS50110"/>
    </source>
</evidence>
<dbReference type="Pfam" id="PF02518">
    <property type="entry name" value="HATPase_c"/>
    <property type="match status" value="1"/>
</dbReference>
<feature type="domain" description="Response regulatory" evidence="3">
    <location>
        <begin position="80"/>
        <end position="197"/>
    </location>
</feature>
<dbReference type="PANTHER" id="PTHR43547:SF2">
    <property type="entry name" value="HYBRID SIGNAL TRANSDUCTION HISTIDINE KINASE C"/>
    <property type="match status" value="1"/>
</dbReference>
<comment type="caution">
    <text evidence="4">The sequence shown here is derived from an EMBL/GenBank/DDBJ whole genome shotgun (WGS) entry which is preliminary data.</text>
</comment>
<evidence type="ECO:0000256" key="1">
    <source>
        <dbReference type="ARBA" id="ARBA00022553"/>
    </source>
</evidence>
<sequence>KTKKKIFEPFFTTKEFGKGTGLGLSTVYGFIKQSRGYIYVESTYGEGSTFKIYLPRLTETDCGNFIKDEKPAARATGNETVMLVEDETSVRTVARTMLDKLGYSVYEAENGNEALDILKQHGTENIDLLVTDVIMPGISGKELADRVRENYSGIKVLYISGYPDKAFSDLGITKDEASVLKKPFSPQLFGETIREILDRK</sequence>
<dbReference type="InterPro" id="IPR011006">
    <property type="entry name" value="CheY-like_superfamily"/>
</dbReference>
<dbReference type="SUPFAM" id="SSF55874">
    <property type="entry name" value="ATPase domain of HSP90 chaperone/DNA topoisomerase II/histidine kinase"/>
    <property type="match status" value="1"/>
</dbReference>
<evidence type="ECO:0000259" key="2">
    <source>
        <dbReference type="PROSITE" id="PS50109"/>
    </source>
</evidence>
<proteinExistence type="predicted"/>
<feature type="non-terminal residue" evidence="4">
    <location>
        <position position="1"/>
    </location>
</feature>
<organism evidence="4">
    <name type="scientific">marine sediment metagenome</name>
    <dbReference type="NCBI Taxonomy" id="412755"/>
    <lineage>
        <taxon>unclassified sequences</taxon>
        <taxon>metagenomes</taxon>
        <taxon>ecological metagenomes</taxon>
    </lineage>
</organism>
<feature type="domain" description="Histidine kinase" evidence="2">
    <location>
        <begin position="1"/>
        <end position="58"/>
    </location>
</feature>
<dbReference type="InterPro" id="IPR003594">
    <property type="entry name" value="HATPase_dom"/>
</dbReference>
<dbReference type="InterPro" id="IPR001789">
    <property type="entry name" value="Sig_transdc_resp-reg_receiver"/>
</dbReference>
<dbReference type="PROSITE" id="PS50109">
    <property type="entry name" value="HIS_KIN"/>
    <property type="match status" value="1"/>
</dbReference>
<dbReference type="AlphaFoldDB" id="A0A0F9CBP8"/>
<dbReference type="Gene3D" id="3.30.565.10">
    <property type="entry name" value="Histidine kinase-like ATPase, C-terminal domain"/>
    <property type="match status" value="1"/>
</dbReference>
<reference evidence="4" key="1">
    <citation type="journal article" date="2015" name="Nature">
        <title>Complex archaea that bridge the gap between prokaryotes and eukaryotes.</title>
        <authorList>
            <person name="Spang A."/>
            <person name="Saw J.H."/>
            <person name="Jorgensen S.L."/>
            <person name="Zaremba-Niedzwiedzka K."/>
            <person name="Martijn J."/>
            <person name="Lind A.E."/>
            <person name="van Eijk R."/>
            <person name="Schleper C."/>
            <person name="Guy L."/>
            <person name="Ettema T.J."/>
        </authorList>
    </citation>
    <scope>NUCLEOTIDE SEQUENCE</scope>
</reference>
<dbReference type="EMBL" id="LAZR01047474">
    <property type="protein sequence ID" value="KKK94141.1"/>
    <property type="molecule type" value="Genomic_DNA"/>
</dbReference>
<dbReference type="InterPro" id="IPR036890">
    <property type="entry name" value="HATPase_C_sf"/>
</dbReference>
<dbReference type="Pfam" id="PF00072">
    <property type="entry name" value="Response_reg"/>
    <property type="match status" value="1"/>
</dbReference>
<accession>A0A0F9CBP8</accession>
<dbReference type="PRINTS" id="PR00344">
    <property type="entry name" value="BCTRLSENSOR"/>
</dbReference>
<dbReference type="InterPro" id="IPR005467">
    <property type="entry name" value="His_kinase_dom"/>
</dbReference>
<dbReference type="PANTHER" id="PTHR43547">
    <property type="entry name" value="TWO-COMPONENT HISTIDINE KINASE"/>
    <property type="match status" value="1"/>
</dbReference>
<dbReference type="SUPFAM" id="SSF52172">
    <property type="entry name" value="CheY-like"/>
    <property type="match status" value="1"/>
</dbReference>
<dbReference type="Gene3D" id="3.40.50.2300">
    <property type="match status" value="1"/>
</dbReference>
<dbReference type="PROSITE" id="PS50110">
    <property type="entry name" value="RESPONSE_REGULATORY"/>
    <property type="match status" value="1"/>
</dbReference>
<dbReference type="SMART" id="SM00448">
    <property type="entry name" value="REC"/>
    <property type="match status" value="1"/>
</dbReference>
<name>A0A0F9CBP8_9ZZZZ</name>
<evidence type="ECO:0000313" key="4">
    <source>
        <dbReference type="EMBL" id="KKK94141.1"/>
    </source>
</evidence>